<organism evidence="1 2">
    <name type="scientific">Vitrella brassicaformis (strain CCMP3155)</name>
    <dbReference type="NCBI Taxonomy" id="1169540"/>
    <lineage>
        <taxon>Eukaryota</taxon>
        <taxon>Sar</taxon>
        <taxon>Alveolata</taxon>
        <taxon>Colpodellida</taxon>
        <taxon>Vitrellaceae</taxon>
        <taxon>Vitrella</taxon>
    </lineage>
</organism>
<dbReference type="AlphaFoldDB" id="A0A0G4FUT5"/>
<sequence>MRSASSDAASQASPELMYCRSPRYREGTRVLMVSAKREKGRQQWVKADVYRIRETSGAMGLRMREVGGLHEEFYMVVIKESKTSPHAQQEYEGFRWVGKKPVHQDHGSTECYEVTIRRSWKAKESDGQQISLSKGTRVRIRERHSSGWTLGQVVKPDDTVDDGPQGFGWFPDKLTHLRPTPAMTTPANKKQQTRQVPDEFSDDHLASVFSFMAPRELSTLFSPRCPIRTPTLHQQTHVTIDCSTDADHRFWSKTTSRGAFQLGKLLVTLTAVSIVQSRDDRWWCLDKLMALVEGHAAGRQQMAEGSLETIGWLMAALETVEQEEWDADVLGRFISSSRSLKHVGGARRDEAWATAFEQMHAGSLRQLQSIGVVKLNSHLGIQRLQVALTSRGCVKSLNRLEVQIPGVLFDGDIGDLLAMDTLIDSCCESPDVVRTRGRLCSFELSHFYSDDFPAHASPFFKTAIKTAACCADEVIYTIGPNDFTHPIDTPSEAAIEIASSLSFDKVELVRVDNAIFFALPAGTGSPVPDIINHLPHFPRARVLHVNGRLGGAAGRLLAQKMPMEVVKVAFGRHVIAEDRRGVLEALGARRQMAKVCVGEDPWGAVDPFDGWGSNSLPAIHEMFLSVPNGLGDAAAANLIHEGLSTLLNGGMRGLRRVEVRVRLGVHDALGDAIQHGTSIGDFTIQHRRSGNSWLLTGCLSSHTQDNKTSP</sequence>
<dbReference type="InParanoid" id="A0A0G4FUT5"/>
<protein>
    <submittedName>
        <fullName evidence="1">Uncharacterized protein</fullName>
    </submittedName>
</protein>
<dbReference type="VEuPathDB" id="CryptoDB:Vbra_22953"/>
<evidence type="ECO:0000313" key="1">
    <source>
        <dbReference type="EMBL" id="CEM18715.1"/>
    </source>
</evidence>
<dbReference type="EMBL" id="CDMY01000507">
    <property type="protein sequence ID" value="CEM18715.1"/>
    <property type="molecule type" value="Genomic_DNA"/>
</dbReference>
<dbReference type="PhylomeDB" id="A0A0G4FUT5"/>
<accession>A0A0G4FUT5</accession>
<gene>
    <name evidence="1" type="ORF">Vbra_22953</name>
</gene>
<keyword evidence="2" id="KW-1185">Reference proteome</keyword>
<proteinExistence type="predicted"/>
<dbReference type="Gene3D" id="2.30.30.40">
    <property type="entry name" value="SH3 Domains"/>
    <property type="match status" value="1"/>
</dbReference>
<dbReference type="SUPFAM" id="SSF50044">
    <property type="entry name" value="SH3-domain"/>
    <property type="match status" value="1"/>
</dbReference>
<dbReference type="Proteomes" id="UP000041254">
    <property type="component" value="Unassembled WGS sequence"/>
</dbReference>
<dbReference type="InterPro" id="IPR036028">
    <property type="entry name" value="SH3-like_dom_sf"/>
</dbReference>
<name>A0A0G4FUT5_VITBC</name>
<reference evidence="1 2" key="1">
    <citation type="submission" date="2014-11" db="EMBL/GenBank/DDBJ databases">
        <authorList>
            <person name="Zhu J."/>
            <person name="Qi W."/>
            <person name="Song R."/>
        </authorList>
    </citation>
    <scope>NUCLEOTIDE SEQUENCE [LARGE SCALE GENOMIC DNA]</scope>
</reference>
<evidence type="ECO:0000313" key="2">
    <source>
        <dbReference type="Proteomes" id="UP000041254"/>
    </source>
</evidence>